<proteinExistence type="predicted"/>
<gene>
    <name evidence="1" type="ORF">LCGC14_2491900</name>
</gene>
<accession>A0A0F9B571</accession>
<protein>
    <submittedName>
        <fullName evidence="1">Uncharacterized protein</fullName>
    </submittedName>
</protein>
<reference evidence="1" key="1">
    <citation type="journal article" date="2015" name="Nature">
        <title>Complex archaea that bridge the gap between prokaryotes and eukaryotes.</title>
        <authorList>
            <person name="Spang A."/>
            <person name="Saw J.H."/>
            <person name="Jorgensen S.L."/>
            <person name="Zaremba-Niedzwiedzka K."/>
            <person name="Martijn J."/>
            <person name="Lind A.E."/>
            <person name="van Eijk R."/>
            <person name="Schleper C."/>
            <person name="Guy L."/>
            <person name="Ettema T.J."/>
        </authorList>
    </citation>
    <scope>NUCLEOTIDE SEQUENCE</scope>
</reference>
<organism evidence="1">
    <name type="scientific">marine sediment metagenome</name>
    <dbReference type="NCBI Taxonomy" id="412755"/>
    <lineage>
        <taxon>unclassified sequences</taxon>
        <taxon>metagenomes</taxon>
        <taxon>ecological metagenomes</taxon>
    </lineage>
</organism>
<name>A0A0F9B571_9ZZZZ</name>
<comment type="caution">
    <text evidence="1">The sequence shown here is derived from an EMBL/GenBank/DDBJ whole genome shotgun (WGS) entry which is preliminary data.</text>
</comment>
<dbReference type="EMBL" id="LAZR01039521">
    <property type="protein sequence ID" value="KKL16800.1"/>
    <property type="molecule type" value="Genomic_DNA"/>
</dbReference>
<evidence type="ECO:0000313" key="1">
    <source>
        <dbReference type="EMBL" id="KKL16800.1"/>
    </source>
</evidence>
<sequence length="77" mass="8845">MSIFELKKEMNKSVDLPIRVGDIIIVRSALAHVLNHSKLSDPARSRIKEIDKILHESYKNVDVGFLTIENIVIVRDY</sequence>
<dbReference type="AlphaFoldDB" id="A0A0F9B571"/>